<dbReference type="InterPro" id="IPR002999">
    <property type="entry name" value="Tudor"/>
</dbReference>
<sequence>MPSTIFDKGDADMDVSEEMEEVRELLYEMIKKNFPMGVSSSHLAQKYHEEYVSKGLGRELPEDWLVQVTEAEEFEAQRRGPLTILFVRLSNTTTSFKRSPTPQSNVKILTSDSSLPNNVELLKLRKDSYPLQHAEKLSCVSASLKVKCDVIVAAFESSRELFLRAVADDSVFKSMKADMRKFYADNSSDKRVQIYEVLSGGAYALCDAAGEWFRVIAMELPRSGTIKCFFCDVGVYGVYPVVDLRLLPDPGHPLMSSGALANV</sequence>
<dbReference type="AlphaFoldDB" id="A0AAD5MK60"/>
<gene>
    <name evidence="2" type="ORF">KIN20_004687</name>
</gene>
<name>A0AAD5MK60_PARTN</name>
<dbReference type="Gene3D" id="2.30.30.140">
    <property type="match status" value="1"/>
</dbReference>
<dbReference type="Proteomes" id="UP001196413">
    <property type="component" value="Unassembled WGS sequence"/>
</dbReference>
<organism evidence="2 3">
    <name type="scientific">Parelaphostrongylus tenuis</name>
    <name type="common">Meningeal worm</name>
    <dbReference type="NCBI Taxonomy" id="148309"/>
    <lineage>
        <taxon>Eukaryota</taxon>
        <taxon>Metazoa</taxon>
        <taxon>Ecdysozoa</taxon>
        <taxon>Nematoda</taxon>
        <taxon>Chromadorea</taxon>
        <taxon>Rhabditida</taxon>
        <taxon>Rhabditina</taxon>
        <taxon>Rhabditomorpha</taxon>
        <taxon>Strongyloidea</taxon>
        <taxon>Metastrongylidae</taxon>
        <taxon>Parelaphostrongylus</taxon>
    </lineage>
</organism>
<dbReference type="SUPFAM" id="SSF63748">
    <property type="entry name" value="Tudor/PWWP/MBT"/>
    <property type="match status" value="1"/>
</dbReference>
<evidence type="ECO:0000259" key="1">
    <source>
        <dbReference type="Pfam" id="PF00567"/>
    </source>
</evidence>
<proteinExistence type="predicted"/>
<feature type="domain" description="Tudor" evidence="1">
    <location>
        <begin position="146"/>
        <end position="248"/>
    </location>
</feature>
<accession>A0AAD5MK60</accession>
<keyword evidence="3" id="KW-1185">Reference proteome</keyword>
<protein>
    <recommendedName>
        <fullName evidence="1">Tudor domain-containing protein</fullName>
    </recommendedName>
</protein>
<comment type="caution">
    <text evidence="2">The sequence shown here is derived from an EMBL/GenBank/DDBJ whole genome shotgun (WGS) entry which is preliminary data.</text>
</comment>
<evidence type="ECO:0000313" key="2">
    <source>
        <dbReference type="EMBL" id="KAJ1349216.1"/>
    </source>
</evidence>
<evidence type="ECO:0000313" key="3">
    <source>
        <dbReference type="Proteomes" id="UP001196413"/>
    </source>
</evidence>
<dbReference type="EMBL" id="JAHQIW010000625">
    <property type="protein sequence ID" value="KAJ1349216.1"/>
    <property type="molecule type" value="Genomic_DNA"/>
</dbReference>
<reference evidence="2" key="1">
    <citation type="submission" date="2021-06" db="EMBL/GenBank/DDBJ databases">
        <title>Parelaphostrongylus tenuis whole genome reference sequence.</title>
        <authorList>
            <person name="Garwood T.J."/>
            <person name="Larsen P.A."/>
            <person name="Fountain-Jones N.M."/>
            <person name="Garbe J.R."/>
            <person name="Macchietto M.G."/>
            <person name="Kania S.A."/>
            <person name="Gerhold R.W."/>
            <person name="Richards J.E."/>
            <person name="Wolf T.M."/>
        </authorList>
    </citation>
    <scope>NUCLEOTIDE SEQUENCE</scope>
    <source>
        <strain evidence="2">MNPRO001-30</strain>
        <tissue evidence="2">Meninges</tissue>
    </source>
</reference>
<dbReference type="Pfam" id="PF00567">
    <property type="entry name" value="TUDOR"/>
    <property type="match status" value="1"/>
</dbReference>